<dbReference type="Proteomes" id="UP000504621">
    <property type="component" value="Unplaced"/>
</dbReference>
<gene>
    <name evidence="4 5 6 7 8" type="primary">LOC110426737</name>
</gene>
<evidence type="ECO:0000313" key="8">
    <source>
        <dbReference type="RefSeq" id="XP_021297707.1"/>
    </source>
</evidence>
<evidence type="ECO:0000313" key="7">
    <source>
        <dbReference type="RefSeq" id="XP_021297706.1"/>
    </source>
</evidence>
<evidence type="ECO:0000313" key="4">
    <source>
        <dbReference type="RefSeq" id="XP_021297703.1"/>
    </source>
</evidence>
<feature type="compositionally biased region" description="Polar residues" evidence="1">
    <location>
        <begin position="1"/>
        <end position="10"/>
    </location>
</feature>
<name>A0A6J1BDW8_9ROSI</name>
<keyword evidence="3" id="KW-1185">Reference proteome</keyword>
<dbReference type="InterPro" id="IPR012417">
    <property type="entry name" value="CaM-bd_dom_pln"/>
</dbReference>
<dbReference type="GO" id="GO:0005516">
    <property type="term" value="F:calmodulin binding"/>
    <property type="evidence" value="ECO:0007669"/>
    <property type="project" value="InterPro"/>
</dbReference>
<accession>A0A6J1BDW8</accession>
<feature type="region of interest" description="Disordered" evidence="1">
    <location>
        <begin position="390"/>
        <end position="472"/>
    </location>
</feature>
<evidence type="ECO:0000313" key="5">
    <source>
        <dbReference type="RefSeq" id="XP_021297704.1"/>
    </source>
</evidence>
<feature type="compositionally biased region" description="Acidic residues" evidence="1">
    <location>
        <begin position="415"/>
        <end position="447"/>
    </location>
</feature>
<dbReference type="Pfam" id="PF07839">
    <property type="entry name" value="CaM_binding"/>
    <property type="match status" value="1"/>
</dbReference>
<dbReference type="PANTHER" id="PTHR33349:SF1">
    <property type="entry name" value="EMB|CAB62594.1"/>
    <property type="match status" value="1"/>
</dbReference>
<dbReference type="AlphaFoldDB" id="A0A6J1BDW8"/>
<feature type="region of interest" description="Disordered" evidence="1">
    <location>
        <begin position="313"/>
        <end position="366"/>
    </location>
</feature>
<dbReference type="RefSeq" id="XP_021297704.1">
    <property type="nucleotide sequence ID" value="XM_021442029.1"/>
</dbReference>
<feature type="compositionally biased region" description="Polar residues" evidence="1">
    <location>
        <begin position="22"/>
        <end position="34"/>
    </location>
</feature>
<reference evidence="4 5" key="1">
    <citation type="submission" date="2025-04" db="UniProtKB">
        <authorList>
            <consortium name="RefSeq"/>
        </authorList>
    </citation>
    <scope>IDENTIFICATION</scope>
    <source>
        <tissue evidence="4 5">Leaf</tissue>
    </source>
</reference>
<feature type="compositionally biased region" description="Low complexity" evidence="1">
    <location>
        <begin position="395"/>
        <end position="410"/>
    </location>
</feature>
<feature type="domain" description="Calmodulin-binding" evidence="2">
    <location>
        <begin position="470"/>
        <end position="583"/>
    </location>
</feature>
<dbReference type="RefSeq" id="XP_021297707.1">
    <property type="nucleotide sequence ID" value="XM_021442032.1"/>
</dbReference>
<feature type="compositionally biased region" description="Basic and acidic residues" evidence="1">
    <location>
        <begin position="123"/>
        <end position="146"/>
    </location>
</feature>
<dbReference type="RefSeq" id="XP_021297705.1">
    <property type="nucleotide sequence ID" value="XM_021442030.1"/>
</dbReference>
<organism evidence="3 8">
    <name type="scientific">Herrania umbratica</name>
    <dbReference type="NCBI Taxonomy" id="108875"/>
    <lineage>
        <taxon>Eukaryota</taxon>
        <taxon>Viridiplantae</taxon>
        <taxon>Streptophyta</taxon>
        <taxon>Embryophyta</taxon>
        <taxon>Tracheophyta</taxon>
        <taxon>Spermatophyta</taxon>
        <taxon>Magnoliopsida</taxon>
        <taxon>eudicotyledons</taxon>
        <taxon>Gunneridae</taxon>
        <taxon>Pentapetalae</taxon>
        <taxon>rosids</taxon>
        <taxon>malvids</taxon>
        <taxon>Malvales</taxon>
        <taxon>Malvaceae</taxon>
        <taxon>Byttnerioideae</taxon>
        <taxon>Herrania</taxon>
    </lineage>
</organism>
<feature type="region of interest" description="Disordered" evidence="1">
    <location>
        <begin position="81"/>
        <end position="291"/>
    </location>
</feature>
<dbReference type="GeneID" id="110426737"/>
<feature type="compositionally biased region" description="Polar residues" evidence="1">
    <location>
        <begin position="99"/>
        <end position="118"/>
    </location>
</feature>
<evidence type="ECO:0000313" key="3">
    <source>
        <dbReference type="Proteomes" id="UP000504621"/>
    </source>
</evidence>
<proteinExistence type="predicted"/>
<feature type="compositionally biased region" description="Basic and acidic residues" evidence="1">
    <location>
        <begin position="161"/>
        <end position="170"/>
    </location>
</feature>
<feature type="compositionally biased region" description="Polar residues" evidence="1">
    <location>
        <begin position="315"/>
        <end position="327"/>
    </location>
</feature>
<feature type="compositionally biased region" description="Basic and acidic residues" evidence="1">
    <location>
        <begin position="345"/>
        <end position="360"/>
    </location>
</feature>
<evidence type="ECO:0000313" key="6">
    <source>
        <dbReference type="RefSeq" id="XP_021297705.1"/>
    </source>
</evidence>
<dbReference type="RefSeq" id="XP_021297703.1">
    <property type="nucleotide sequence ID" value="XM_021442028.1"/>
</dbReference>
<dbReference type="SMART" id="SM01054">
    <property type="entry name" value="CaM_binding"/>
    <property type="match status" value="1"/>
</dbReference>
<feature type="compositionally biased region" description="Low complexity" evidence="1">
    <location>
        <begin position="222"/>
        <end position="232"/>
    </location>
</feature>
<sequence>MAEESISSPVTPDITKPVGGNSRRNSLGGTSSASGGEKTLPCYLRPSTGSCHDFCKYGKKHESEEKARHYILKRIIKKPCDEPNSFESLDLPQRKETSAVKSKSFPNSRAHTPDTSNVIKLRLSKDSPDRKTSRIHEALSKKEKASVAKLKLKHSPNSRSHSHDISDVIKLEVPTNSSASKTPRKHEVLSEAKQTSMTKLKLPPNLKSRLSDAPKFMQQDGSSSSKRVQISSKEGQISSKEVPSKANEKSFAKQRTTSLKLKSAAEKVPSSSVLSEGLSVRRNSGISDMKVGKGTVTSKVAVKKVVALPRASLSPRPSLTRATSLTTRKNKNLKVVPPQKNQTNVKKDETEQPLNEHSESNNDILQEKTLYVIKMETESDKIEICASELSSPIASSPKHLSLPISPSLSSHSERDQDESEYSVTELEDDSDSEYDEDEAVNMEEAEILEGQNGGRNRKAGTVISTDKDGQPVKLSFRRGKVVDLQSENNGPRRLKFRRGRVLGENQNIKAEGRRTYRRRGVDGDKNDGKPSGEKVVLRHQDMQGKKDDKGLFNNVIEETASRLVETRKSKVKALVGAFETVISLQDTKPSANTVT</sequence>
<dbReference type="OrthoDB" id="766386at2759"/>
<evidence type="ECO:0000256" key="1">
    <source>
        <dbReference type="SAM" id="MobiDB-lite"/>
    </source>
</evidence>
<dbReference type="PANTHER" id="PTHR33349">
    <property type="entry name" value="EMB|CAB62594.1"/>
    <property type="match status" value="1"/>
</dbReference>
<evidence type="ECO:0000259" key="2">
    <source>
        <dbReference type="SMART" id="SM01054"/>
    </source>
</evidence>
<feature type="compositionally biased region" description="Basic and acidic residues" evidence="1">
    <location>
        <begin position="242"/>
        <end position="251"/>
    </location>
</feature>
<feature type="region of interest" description="Disordered" evidence="1">
    <location>
        <begin position="1"/>
        <end position="49"/>
    </location>
</feature>
<dbReference type="RefSeq" id="XP_021297706.1">
    <property type="nucleotide sequence ID" value="XM_021442031.1"/>
</dbReference>
<protein>
    <submittedName>
        <fullName evidence="4 5">Uncharacterized protein LOC110426737</fullName>
    </submittedName>
</protein>